<dbReference type="PANTHER" id="PTHR42718:SF9">
    <property type="entry name" value="MAJOR FACILITATOR SUPERFAMILY MULTIDRUG TRANSPORTER MFSC"/>
    <property type="match status" value="1"/>
</dbReference>
<evidence type="ECO:0000256" key="7">
    <source>
        <dbReference type="ARBA" id="ARBA00023136"/>
    </source>
</evidence>
<dbReference type="InterPro" id="IPR036259">
    <property type="entry name" value="MFS_trans_sf"/>
</dbReference>
<feature type="transmembrane region" description="Helical" evidence="8">
    <location>
        <begin position="331"/>
        <end position="352"/>
    </location>
</feature>
<reference evidence="10 11" key="1">
    <citation type="submission" date="2018-06" db="EMBL/GenBank/DDBJ databases">
        <authorList>
            <consortium name="Pathogen Informatics"/>
            <person name="Doyle S."/>
        </authorList>
    </citation>
    <scope>NUCLEOTIDE SEQUENCE [LARGE SCALE GENOMIC DNA]</scope>
    <source>
        <strain evidence="10 11">NCTC7908</strain>
    </source>
</reference>
<feature type="transmembrane region" description="Helical" evidence="8">
    <location>
        <begin position="108"/>
        <end position="126"/>
    </location>
</feature>
<feature type="transmembrane region" description="Helical" evidence="8">
    <location>
        <begin position="272"/>
        <end position="293"/>
    </location>
</feature>
<keyword evidence="4" id="KW-1003">Cell membrane</keyword>
<evidence type="ECO:0000256" key="2">
    <source>
        <dbReference type="ARBA" id="ARBA00008537"/>
    </source>
</evidence>
<feature type="transmembrane region" description="Helical" evidence="8">
    <location>
        <begin position="191"/>
        <end position="215"/>
    </location>
</feature>
<keyword evidence="7 8" id="KW-0472">Membrane</keyword>
<proteinExistence type="inferred from homology"/>
<dbReference type="GO" id="GO:0005886">
    <property type="term" value="C:plasma membrane"/>
    <property type="evidence" value="ECO:0007669"/>
    <property type="project" value="UniProtKB-SubCell"/>
</dbReference>
<evidence type="ECO:0000313" key="10">
    <source>
        <dbReference type="EMBL" id="SQG52434.1"/>
    </source>
</evidence>
<dbReference type="Proteomes" id="UP000248741">
    <property type="component" value="Chromosome 1"/>
</dbReference>
<comment type="similarity">
    <text evidence="2">Belongs to the major facilitator superfamily. EmrB family.</text>
</comment>
<comment type="subcellular location">
    <subcellularLocation>
        <location evidence="1">Cell membrane</location>
        <topology evidence="1">Multi-pass membrane protein</topology>
    </subcellularLocation>
</comment>
<feature type="transmembrane region" description="Helical" evidence="8">
    <location>
        <begin position="358"/>
        <end position="384"/>
    </location>
</feature>
<dbReference type="PANTHER" id="PTHR42718">
    <property type="entry name" value="MAJOR FACILITATOR SUPERFAMILY MULTIDRUG TRANSPORTER MFSC"/>
    <property type="match status" value="1"/>
</dbReference>
<keyword evidence="3" id="KW-0813">Transport</keyword>
<evidence type="ECO:0000313" key="11">
    <source>
        <dbReference type="Proteomes" id="UP000248741"/>
    </source>
</evidence>
<name>A0ABD7MUJ8_CORUL</name>
<dbReference type="Pfam" id="PF07690">
    <property type="entry name" value="MFS_1"/>
    <property type="match status" value="1"/>
</dbReference>
<evidence type="ECO:0000256" key="5">
    <source>
        <dbReference type="ARBA" id="ARBA00022692"/>
    </source>
</evidence>
<feature type="transmembrane region" description="Helical" evidence="8">
    <location>
        <begin position="12"/>
        <end position="36"/>
    </location>
</feature>
<sequence>MTKTSNRWAVLTILMIGVSLIVLDSTIVSVSLPVIITSLDLSLTDAQWVSSLYSVVFAALLLFTGTLGDKFGRVLIFRIGLIVFALASLLAAVSGSAALLILARGLQGVGGAMILPSTLATINTVFRDQERARAFGIWGATMASMAAIGPLLGGWLTQSFSWHWIFLINIPIVIALLIAGHFVFGPDHKGAIVGFDVPGTLLSALALGLTVFGLIEGTSLGWWNSPVPFAIAFGLIATVLFIVLERARQRAGKPVLLDVRLFRIGSFSNGNITALTVALGEFSALFVLPLYLISVLHLGAIHAGWVLATLALGSILSGAAARHLAATFGPAVTVIIGLVLEVVGIAGAGLLIGPATSAPLIALVLAIYGAGVGLASAQLASVVLADVPVESSGMGSATQSTSRQLGSALGVAIAGTVLAIDVVRRVTEGLTNLGMTGPQAEQLAHATADSAGAAIPALAEKMRPDVGSVLSTAFADATSSVLYVSAGVLLLGLISAVRLAKR</sequence>
<keyword evidence="6 8" id="KW-1133">Transmembrane helix</keyword>
<feature type="transmembrane region" description="Helical" evidence="8">
    <location>
        <begin position="48"/>
        <end position="67"/>
    </location>
</feature>
<keyword evidence="5 8" id="KW-0812">Transmembrane</keyword>
<dbReference type="InterPro" id="IPR004638">
    <property type="entry name" value="EmrB-like"/>
</dbReference>
<feature type="transmembrane region" description="Helical" evidence="8">
    <location>
        <begin position="405"/>
        <end position="423"/>
    </location>
</feature>
<evidence type="ECO:0000256" key="3">
    <source>
        <dbReference type="ARBA" id="ARBA00022448"/>
    </source>
</evidence>
<feature type="transmembrane region" description="Helical" evidence="8">
    <location>
        <begin position="480"/>
        <end position="500"/>
    </location>
</feature>
<dbReference type="PRINTS" id="PR01036">
    <property type="entry name" value="TCRTETB"/>
</dbReference>
<dbReference type="NCBIfam" id="TIGR00711">
    <property type="entry name" value="efflux_EmrB"/>
    <property type="match status" value="1"/>
</dbReference>
<dbReference type="RefSeq" id="WP_095075893.1">
    <property type="nucleotide sequence ID" value="NZ_CP068134.1"/>
</dbReference>
<dbReference type="SUPFAM" id="SSF103473">
    <property type="entry name" value="MFS general substrate transporter"/>
    <property type="match status" value="2"/>
</dbReference>
<feature type="domain" description="Major facilitator superfamily (MFS) profile" evidence="9">
    <location>
        <begin position="10"/>
        <end position="502"/>
    </location>
</feature>
<dbReference type="CDD" id="cd17321">
    <property type="entry name" value="MFS_MMR_MDR_like"/>
    <property type="match status" value="1"/>
</dbReference>
<feature type="transmembrane region" description="Helical" evidence="8">
    <location>
        <begin position="162"/>
        <end position="184"/>
    </location>
</feature>
<evidence type="ECO:0000256" key="4">
    <source>
        <dbReference type="ARBA" id="ARBA00022475"/>
    </source>
</evidence>
<dbReference type="AlphaFoldDB" id="A0ABD7MUJ8"/>
<evidence type="ECO:0000256" key="8">
    <source>
        <dbReference type="SAM" id="Phobius"/>
    </source>
</evidence>
<protein>
    <submittedName>
        <fullName evidence="10">Major facilitator superfamily permease</fullName>
    </submittedName>
</protein>
<dbReference type="InterPro" id="IPR011701">
    <property type="entry name" value="MFS"/>
</dbReference>
<evidence type="ECO:0000259" key="9">
    <source>
        <dbReference type="PROSITE" id="PS50850"/>
    </source>
</evidence>
<dbReference type="PROSITE" id="PS50850">
    <property type="entry name" value="MFS"/>
    <property type="match status" value="1"/>
</dbReference>
<evidence type="ECO:0000256" key="6">
    <source>
        <dbReference type="ARBA" id="ARBA00022989"/>
    </source>
</evidence>
<feature type="transmembrane region" description="Helical" evidence="8">
    <location>
        <begin position="299"/>
        <end position="319"/>
    </location>
</feature>
<dbReference type="InterPro" id="IPR020846">
    <property type="entry name" value="MFS_dom"/>
</dbReference>
<dbReference type="Gene3D" id="1.20.1720.10">
    <property type="entry name" value="Multidrug resistance protein D"/>
    <property type="match status" value="1"/>
</dbReference>
<feature type="transmembrane region" description="Helical" evidence="8">
    <location>
        <begin position="135"/>
        <end position="156"/>
    </location>
</feature>
<feature type="transmembrane region" description="Helical" evidence="8">
    <location>
        <begin position="79"/>
        <end position="102"/>
    </location>
</feature>
<gene>
    <name evidence="10" type="primary">qacA_2</name>
    <name evidence="10" type="ORF">NCTC7908_01779</name>
</gene>
<dbReference type="EMBL" id="LS483400">
    <property type="protein sequence ID" value="SQG52434.1"/>
    <property type="molecule type" value="Genomic_DNA"/>
</dbReference>
<organism evidence="10 11">
    <name type="scientific">Corynebacterium ulcerans</name>
    <dbReference type="NCBI Taxonomy" id="65058"/>
    <lineage>
        <taxon>Bacteria</taxon>
        <taxon>Bacillati</taxon>
        <taxon>Actinomycetota</taxon>
        <taxon>Actinomycetes</taxon>
        <taxon>Mycobacteriales</taxon>
        <taxon>Corynebacteriaceae</taxon>
        <taxon>Corynebacterium</taxon>
    </lineage>
</organism>
<dbReference type="Gene3D" id="1.20.1250.20">
    <property type="entry name" value="MFS general substrate transporter like domains"/>
    <property type="match status" value="1"/>
</dbReference>
<accession>A0ABD7MUJ8</accession>
<feature type="transmembrane region" description="Helical" evidence="8">
    <location>
        <begin position="227"/>
        <end position="244"/>
    </location>
</feature>
<evidence type="ECO:0000256" key="1">
    <source>
        <dbReference type="ARBA" id="ARBA00004651"/>
    </source>
</evidence>